<feature type="region of interest" description="Disordered" evidence="1">
    <location>
        <begin position="66"/>
        <end position="85"/>
    </location>
</feature>
<dbReference type="InParanoid" id="A0A7N2R0B6"/>
<dbReference type="Gramene" id="QL02p097026:mrna">
    <property type="protein sequence ID" value="QL02p097026:mrna"/>
    <property type="gene ID" value="QL02p097026"/>
</dbReference>
<reference evidence="3" key="1">
    <citation type="journal article" date="2016" name="G3 (Bethesda)">
        <title>First Draft Assembly and Annotation of the Genome of a California Endemic Oak Quercus lobata Nee (Fagaceae).</title>
        <authorList>
            <person name="Sork V.L."/>
            <person name="Fitz-Gibbon S.T."/>
            <person name="Puiu D."/>
            <person name="Crepeau M."/>
            <person name="Gugger P.F."/>
            <person name="Sherman R."/>
            <person name="Stevens K."/>
            <person name="Langley C.H."/>
            <person name="Pellegrini M."/>
            <person name="Salzberg S.L."/>
        </authorList>
    </citation>
    <scope>NUCLEOTIDE SEQUENCE [LARGE SCALE GENOMIC DNA]</scope>
    <source>
        <strain evidence="3">cv. SW786</strain>
    </source>
</reference>
<evidence type="ECO:0000313" key="2">
    <source>
        <dbReference type="EnsemblPlants" id="QL02p097026:mrna"/>
    </source>
</evidence>
<accession>A0A7N2R0B6</accession>
<evidence type="ECO:0000313" key="3">
    <source>
        <dbReference type="Proteomes" id="UP000594261"/>
    </source>
</evidence>
<proteinExistence type="predicted"/>
<dbReference type="AlphaFoldDB" id="A0A7N2R0B6"/>
<keyword evidence="3" id="KW-1185">Reference proteome</keyword>
<organism evidence="2 3">
    <name type="scientific">Quercus lobata</name>
    <name type="common">Valley oak</name>
    <dbReference type="NCBI Taxonomy" id="97700"/>
    <lineage>
        <taxon>Eukaryota</taxon>
        <taxon>Viridiplantae</taxon>
        <taxon>Streptophyta</taxon>
        <taxon>Embryophyta</taxon>
        <taxon>Tracheophyta</taxon>
        <taxon>Spermatophyta</taxon>
        <taxon>Magnoliopsida</taxon>
        <taxon>eudicotyledons</taxon>
        <taxon>Gunneridae</taxon>
        <taxon>Pentapetalae</taxon>
        <taxon>rosids</taxon>
        <taxon>fabids</taxon>
        <taxon>Fagales</taxon>
        <taxon>Fagaceae</taxon>
        <taxon>Quercus</taxon>
    </lineage>
</organism>
<dbReference type="Proteomes" id="UP000594261">
    <property type="component" value="Chromosome 2"/>
</dbReference>
<name>A0A7N2R0B6_QUELO</name>
<dbReference type="EnsemblPlants" id="QL02p097026:mrna">
    <property type="protein sequence ID" value="QL02p097026:mrna"/>
    <property type="gene ID" value="QL02p097026"/>
</dbReference>
<protein>
    <submittedName>
        <fullName evidence="2">Uncharacterized protein</fullName>
    </submittedName>
</protein>
<sequence>MELGNIVSIPERIKSIKLKIGEVQPQPLFEANVNLEVTLCVELQEGEKTMAEHRIGYIGVVTPISKGSSSKRMENESSEMQSSSRMIYKDNYSGCSSKFTEQHKAEEFVDKHSGRLGYKEELKYTSTNKVNDKVQGYTTEYETQVKFKKTVYPNKSTSKYNNKGIDYH</sequence>
<reference evidence="2" key="2">
    <citation type="submission" date="2021-01" db="UniProtKB">
        <authorList>
            <consortium name="EnsemblPlants"/>
        </authorList>
    </citation>
    <scope>IDENTIFICATION</scope>
</reference>
<evidence type="ECO:0000256" key="1">
    <source>
        <dbReference type="SAM" id="MobiDB-lite"/>
    </source>
</evidence>